<reference evidence="1 2" key="1">
    <citation type="submission" date="2018-06" db="EMBL/GenBank/DDBJ databases">
        <title>Genome conservation of Clostridium tetani.</title>
        <authorList>
            <person name="Bruggemann H."/>
            <person name="Popoff M.R."/>
        </authorList>
    </citation>
    <scope>NUCLEOTIDE SEQUENCE [LARGE SCALE GENOMIC DNA]</scope>
    <source>
        <strain evidence="1 2">2017.061</strain>
    </source>
</reference>
<gene>
    <name evidence="1" type="ORF">DP130_09520</name>
</gene>
<keyword evidence="1" id="KW-0167">Capsid protein</keyword>
<evidence type="ECO:0000313" key="2">
    <source>
        <dbReference type="Proteomes" id="UP000290921"/>
    </source>
</evidence>
<name>A0A4Q0VB93_CLOTA</name>
<dbReference type="PANTHER" id="PTHR39179:SF1">
    <property type="entry name" value="SPORE COAT PROTEIN I"/>
    <property type="match status" value="1"/>
</dbReference>
<dbReference type="EMBL" id="QMAP01000008">
    <property type="protein sequence ID" value="RXI47542.1"/>
    <property type="molecule type" value="Genomic_DNA"/>
</dbReference>
<dbReference type="GO" id="GO:0042601">
    <property type="term" value="C:endospore-forming forespore"/>
    <property type="evidence" value="ECO:0007669"/>
    <property type="project" value="TreeGrafter"/>
</dbReference>
<protein>
    <submittedName>
        <fullName evidence="1">CotS family spore coat protein</fullName>
    </submittedName>
</protein>
<dbReference type="PANTHER" id="PTHR39179">
    <property type="entry name" value="SPORE COAT PROTEIN I"/>
    <property type="match status" value="1"/>
</dbReference>
<dbReference type="InterPro" id="IPR011009">
    <property type="entry name" value="Kinase-like_dom_sf"/>
</dbReference>
<dbReference type="InterPro" id="IPR014255">
    <property type="entry name" value="Spore_coat_CotS"/>
</dbReference>
<organism evidence="1 2">
    <name type="scientific">Clostridium tetani</name>
    <dbReference type="NCBI Taxonomy" id="1513"/>
    <lineage>
        <taxon>Bacteria</taxon>
        <taxon>Bacillati</taxon>
        <taxon>Bacillota</taxon>
        <taxon>Clostridia</taxon>
        <taxon>Eubacteriales</taxon>
        <taxon>Clostridiaceae</taxon>
        <taxon>Clostridium</taxon>
    </lineage>
</organism>
<dbReference type="SUPFAM" id="SSF56112">
    <property type="entry name" value="Protein kinase-like (PK-like)"/>
    <property type="match status" value="1"/>
</dbReference>
<sequence length="358" mass="42836">MVLEVILMRDRNLTNCKGEITEKEKKFIKKILKNYELQVLSIERVRSVYKVETNCGNICLKEIAKNKRKPVNGSILVKELDKHGFPYIAKYFKTTDDHLFVKYNKSYYYVTEWINGHECNLNDINEARKCMKLMANFHITTLKIDGSKLKLRNNLKNWPKIFFSKLKDIQYFKHIIKNKRVVTEFDNLYNSVIDDFYNMGITALHLLNSSDYYSLSRKANSKRSICHDSIYYQNIIKKDDDYYLIDLDSIKIDIHINDIGKVIRRLMFKKEYQWDFNKAKELIEAYSSANPLDKADLGAMLSIIVFPHKFWKLGKNRYIKEKHWSEEKYIKKLNKLIDFDVLQQKFIKDYITYVQHYK</sequence>
<dbReference type="InterPro" id="IPR047175">
    <property type="entry name" value="CotS-like"/>
</dbReference>
<proteinExistence type="predicted"/>
<dbReference type="Gene3D" id="3.30.200.20">
    <property type="entry name" value="Phosphorylase Kinase, domain 1"/>
    <property type="match status" value="1"/>
</dbReference>
<keyword evidence="1" id="KW-0946">Virion</keyword>
<comment type="caution">
    <text evidence="1">The sequence shown here is derived from an EMBL/GenBank/DDBJ whole genome shotgun (WGS) entry which is preliminary data.</text>
</comment>
<evidence type="ECO:0000313" key="1">
    <source>
        <dbReference type="EMBL" id="RXI47542.1"/>
    </source>
</evidence>
<dbReference type="Gene3D" id="3.90.1200.10">
    <property type="match status" value="1"/>
</dbReference>
<dbReference type="AlphaFoldDB" id="A0A4Q0VB93"/>
<dbReference type="NCBIfam" id="TIGR02906">
    <property type="entry name" value="spore_CotS"/>
    <property type="match status" value="1"/>
</dbReference>
<accession>A0A4Q0VB93</accession>
<dbReference type="Proteomes" id="UP000290921">
    <property type="component" value="Unassembled WGS sequence"/>
</dbReference>